<name>A0A4C1WD16_EUMVA</name>
<keyword evidence="3" id="KW-1185">Reference proteome</keyword>
<organism evidence="2 3">
    <name type="scientific">Eumeta variegata</name>
    <name type="common">Bagworm moth</name>
    <name type="synonym">Eumeta japonica</name>
    <dbReference type="NCBI Taxonomy" id="151549"/>
    <lineage>
        <taxon>Eukaryota</taxon>
        <taxon>Metazoa</taxon>
        <taxon>Ecdysozoa</taxon>
        <taxon>Arthropoda</taxon>
        <taxon>Hexapoda</taxon>
        <taxon>Insecta</taxon>
        <taxon>Pterygota</taxon>
        <taxon>Neoptera</taxon>
        <taxon>Endopterygota</taxon>
        <taxon>Lepidoptera</taxon>
        <taxon>Glossata</taxon>
        <taxon>Ditrysia</taxon>
        <taxon>Tineoidea</taxon>
        <taxon>Psychidae</taxon>
        <taxon>Oiketicinae</taxon>
        <taxon>Eumeta</taxon>
    </lineage>
</organism>
<dbReference type="Proteomes" id="UP000299102">
    <property type="component" value="Unassembled WGS sequence"/>
</dbReference>
<proteinExistence type="predicted"/>
<evidence type="ECO:0000313" key="3">
    <source>
        <dbReference type="Proteomes" id="UP000299102"/>
    </source>
</evidence>
<evidence type="ECO:0000256" key="1">
    <source>
        <dbReference type="SAM" id="MobiDB-lite"/>
    </source>
</evidence>
<protein>
    <submittedName>
        <fullName evidence="2">Uncharacterized protein</fullName>
    </submittedName>
</protein>
<feature type="region of interest" description="Disordered" evidence="1">
    <location>
        <begin position="1"/>
        <end position="38"/>
    </location>
</feature>
<sequence length="145" mass="15902">MTPEIQASRPGRRPPPPARQPAARAPKERRHVPQIRGVARPPNETLLIKCFGSEAGRIALFTLVLGQFSGVKKCAPSQTMLQCAGPSCHRVPGAYCIIFTHDIDDTRARRECRRARTARQVLGSGCRHRTGDGGRQQLTLGLECP</sequence>
<evidence type="ECO:0000313" key="2">
    <source>
        <dbReference type="EMBL" id="GBP49278.1"/>
    </source>
</evidence>
<reference evidence="2 3" key="1">
    <citation type="journal article" date="2019" name="Commun. Biol.">
        <title>The bagworm genome reveals a unique fibroin gene that provides high tensile strength.</title>
        <authorList>
            <person name="Kono N."/>
            <person name="Nakamura H."/>
            <person name="Ohtoshi R."/>
            <person name="Tomita M."/>
            <person name="Numata K."/>
            <person name="Arakawa K."/>
        </authorList>
    </citation>
    <scope>NUCLEOTIDE SEQUENCE [LARGE SCALE GENOMIC DNA]</scope>
</reference>
<dbReference type="EMBL" id="BGZK01000541">
    <property type="protein sequence ID" value="GBP49278.1"/>
    <property type="molecule type" value="Genomic_DNA"/>
</dbReference>
<accession>A0A4C1WD16</accession>
<dbReference type="AlphaFoldDB" id="A0A4C1WD16"/>
<comment type="caution">
    <text evidence="2">The sequence shown here is derived from an EMBL/GenBank/DDBJ whole genome shotgun (WGS) entry which is preliminary data.</text>
</comment>
<gene>
    <name evidence="2" type="ORF">EVAR_102221_1</name>
</gene>